<evidence type="ECO:0000313" key="3">
    <source>
        <dbReference type="Proteomes" id="UP000004995"/>
    </source>
</evidence>
<dbReference type="EnsemblPlants" id="KQL30176">
    <property type="protein sequence ID" value="KQL30176"/>
    <property type="gene ID" value="SETIT_020601mg"/>
</dbReference>
<organism evidence="2 3">
    <name type="scientific">Setaria italica</name>
    <name type="common">Foxtail millet</name>
    <name type="synonym">Panicum italicum</name>
    <dbReference type="NCBI Taxonomy" id="4555"/>
    <lineage>
        <taxon>Eukaryota</taxon>
        <taxon>Viridiplantae</taxon>
        <taxon>Streptophyta</taxon>
        <taxon>Embryophyta</taxon>
        <taxon>Tracheophyta</taxon>
        <taxon>Spermatophyta</taxon>
        <taxon>Magnoliopsida</taxon>
        <taxon>Liliopsida</taxon>
        <taxon>Poales</taxon>
        <taxon>Poaceae</taxon>
        <taxon>PACMAD clade</taxon>
        <taxon>Panicoideae</taxon>
        <taxon>Panicodae</taxon>
        <taxon>Paniceae</taxon>
        <taxon>Cenchrinae</taxon>
        <taxon>Setaria</taxon>
    </lineage>
</organism>
<reference evidence="3" key="1">
    <citation type="journal article" date="2012" name="Nat. Biotechnol.">
        <title>Reference genome sequence of the model plant Setaria.</title>
        <authorList>
            <person name="Bennetzen J.L."/>
            <person name="Schmutz J."/>
            <person name="Wang H."/>
            <person name="Percifield R."/>
            <person name="Hawkins J."/>
            <person name="Pontaroli A.C."/>
            <person name="Estep M."/>
            <person name="Feng L."/>
            <person name="Vaughn J.N."/>
            <person name="Grimwood J."/>
            <person name="Jenkins J."/>
            <person name="Barry K."/>
            <person name="Lindquist E."/>
            <person name="Hellsten U."/>
            <person name="Deshpande S."/>
            <person name="Wang X."/>
            <person name="Wu X."/>
            <person name="Mitros T."/>
            <person name="Triplett J."/>
            <person name="Yang X."/>
            <person name="Ye C.Y."/>
            <person name="Mauro-Herrera M."/>
            <person name="Wang L."/>
            <person name="Li P."/>
            <person name="Sharma M."/>
            <person name="Sharma R."/>
            <person name="Ronald P.C."/>
            <person name="Panaud O."/>
            <person name="Kellogg E.A."/>
            <person name="Brutnell T.P."/>
            <person name="Doust A.N."/>
            <person name="Tuskan G.A."/>
            <person name="Rokhsar D."/>
            <person name="Devos K.M."/>
        </authorList>
    </citation>
    <scope>NUCLEOTIDE SEQUENCE [LARGE SCALE GENOMIC DNA]</scope>
    <source>
        <strain evidence="3">cv. Yugu1</strain>
    </source>
</reference>
<feature type="region of interest" description="Disordered" evidence="1">
    <location>
        <begin position="1"/>
        <end position="26"/>
    </location>
</feature>
<sequence>MAELEKLPPHRARRSPKVPKPVAMEELEPPPEFPLALAHAVLHSLEVELPRPAPPTCKRREAKFGWTGVSQEPFVPFYLSPT</sequence>
<dbReference type="InParanoid" id="K3Z233"/>
<dbReference type="EMBL" id="AGNK02000401">
    <property type="status" value="NOT_ANNOTATED_CDS"/>
    <property type="molecule type" value="Genomic_DNA"/>
</dbReference>
<reference evidence="2" key="2">
    <citation type="submission" date="2018-08" db="UniProtKB">
        <authorList>
            <consortium name="EnsemblPlants"/>
        </authorList>
    </citation>
    <scope>IDENTIFICATION</scope>
    <source>
        <strain evidence="2">Yugu1</strain>
    </source>
</reference>
<evidence type="ECO:0000313" key="2">
    <source>
        <dbReference type="EnsemblPlants" id="KQL30176"/>
    </source>
</evidence>
<proteinExistence type="predicted"/>
<dbReference type="Gramene" id="KQL30176">
    <property type="protein sequence ID" value="KQL30176"/>
    <property type="gene ID" value="SETIT_020601mg"/>
</dbReference>
<dbReference type="Proteomes" id="UP000004995">
    <property type="component" value="Unassembled WGS sequence"/>
</dbReference>
<keyword evidence="3" id="KW-1185">Reference proteome</keyword>
<evidence type="ECO:0000256" key="1">
    <source>
        <dbReference type="SAM" id="MobiDB-lite"/>
    </source>
</evidence>
<dbReference type="AlphaFoldDB" id="K3Z233"/>
<name>K3Z233_SETIT</name>
<dbReference type="HOGENOM" id="CLU_2562702_0_0_1"/>
<protein>
    <submittedName>
        <fullName evidence="2">Uncharacterized protein</fullName>
    </submittedName>
</protein>
<accession>K3Z233</accession>